<gene>
    <name evidence="11" type="ORF">S01H1_71837</name>
</gene>
<evidence type="ECO:0000259" key="10">
    <source>
        <dbReference type="PROSITE" id="PS51483"/>
    </source>
</evidence>
<organism evidence="11">
    <name type="scientific">marine sediment metagenome</name>
    <dbReference type="NCBI Taxonomy" id="412755"/>
    <lineage>
        <taxon>unclassified sequences</taxon>
        <taxon>metagenomes</taxon>
        <taxon>ecological metagenomes</taxon>
    </lineage>
</organism>
<dbReference type="PANTHER" id="PTHR10947:SF0">
    <property type="entry name" value="PHENYLALANINE--TRNA LIGASE BETA SUBUNIT"/>
    <property type="match status" value="1"/>
</dbReference>
<evidence type="ECO:0000256" key="6">
    <source>
        <dbReference type="ARBA" id="ARBA00022840"/>
    </source>
</evidence>
<dbReference type="EMBL" id="BARS01047865">
    <property type="protein sequence ID" value="GAG30359.1"/>
    <property type="molecule type" value="Genomic_DNA"/>
</dbReference>
<evidence type="ECO:0000256" key="5">
    <source>
        <dbReference type="ARBA" id="ARBA00022741"/>
    </source>
</evidence>
<dbReference type="InterPro" id="IPR009061">
    <property type="entry name" value="DNA-bd_dom_put_sf"/>
</dbReference>
<keyword evidence="7" id="KW-0460">Magnesium</keyword>
<dbReference type="Gene3D" id="3.30.56.10">
    <property type="match status" value="1"/>
</dbReference>
<dbReference type="Gene3D" id="3.30.930.10">
    <property type="entry name" value="Bira Bifunctional Protein, Domain 2"/>
    <property type="match status" value="1"/>
</dbReference>
<evidence type="ECO:0000256" key="3">
    <source>
        <dbReference type="ARBA" id="ARBA00022598"/>
    </source>
</evidence>
<keyword evidence="8" id="KW-0648">Protein biosynthesis</keyword>
<keyword evidence="6" id="KW-0067">ATP-binding</keyword>
<evidence type="ECO:0000256" key="8">
    <source>
        <dbReference type="ARBA" id="ARBA00022917"/>
    </source>
</evidence>
<dbReference type="PANTHER" id="PTHR10947">
    <property type="entry name" value="PHENYLALANYL-TRNA SYNTHETASE BETA CHAIN AND LEUCINE-RICH REPEAT-CONTAINING PROTEIN 47"/>
    <property type="match status" value="1"/>
</dbReference>
<keyword evidence="9" id="KW-0030">Aminoacyl-tRNA synthetase</keyword>
<evidence type="ECO:0000256" key="2">
    <source>
        <dbReference type="ARBA" id="ARBA00012814"/>
    </source>
</evidence>
<feature type="domain" description="B5" evidence="10">
    <location>
        <begin position="1"/>
        <end position="33"/>
    </location>
</feature>
<evidence type="ECO:0000256" key="7">
    <source>
        <dbReference type="ARBA" id="ARBA00022842"/>
    </source>
</evidence>
<dbReference type="GO" id="GO:0000287">
    <property type="term" value="F:magnesium ion binding"/>
    <property type="evidence" value="ECO:0007669"/>
    <property type="project" value="InterPro"/>
</dbReference>
<accession>X0WHC5</accession>
<dbReference type="GO" id="GO:0005524">
    <property type="term" value="F:ATP binding"/>
    <property type="evidence" value="ECO:0007669"/>
    <property type="project" value="UniProtKB-KW"/>
</dbReference>
<proteinExistence type="predicted"/>
<dbReference type="GO" id="GO:0006432">
    <property type="term" value="P:phenylalanyl-tRNA aminoacylation"/>
    <property type="evidence" value="ECO:0007669"/>
    <property type="project" value="InterPro"/>
</dbReference>
<dbReference type="InterPro" id="IPR045060">
    <property type="entry name" value="Phe-tRNA-ligase_IIc_bsu"/>
</dbReference>
<dbReference type="InterPro" id="IPR045864">
    <property type="entry name" value="aa-tRNA-synth_II/BPL/LPL"/>
</dbReference>
<dbReference type="InterPro" id="IPR041616">
    <property type="entry name" value="PheRS_beta_core"/>
</dbReference>
<feature type="non-terminal residue" evidence="11">
    <location>
        <position position="243"/>
    </location>
</feature>
<dbReference type="GO" id="GO:0009328">
    <property type="term" value="C:phenylalanine-tRNA ligase complex"/>
    <property type="evidence" value="ECO:0007669"/>
    <property type="project" value="TreeGrafter"/>
</dbReference>
<evidence type="ECO:0000313" key="11">
    <source>
        <dbReference type="EMBL" id="GAG30359.1"/>
    </source>
</evidence>
<comment type="caution">
    <text evidence="11">The sequence shown here is derived from an EMBL/GenBank/DDBJ whole genome shotgun (WGS) entry which is preliminary data.</text>
</comment>
<dbReference type="GO" id="GO:0003723">
    <property type="term" value="F:RNA binding"/>
    <property type="evidence" value="ECO:0007669"/>
    <property type="project" value="InterPro"/>
</dbReference>
<evidence type="ECO:0000256" key="9">
    <source>
        <dbReference type="ARBA" id="ARBA00023146"/>
    </source>
</evidence>
<evidence type="ECO:0000256" key="4">
    <source>
        <dbReference type="ARBA" id="ARBA00022723"/>
    </source>
</evidence>
<dbReference type="InterPro" id="IPR005147">
    <property type="entry name" value="tRNA_synthase_B5-dom"/>
</dbReference>
<dbReference type="Pfam" id="PF03484">
    <property type="entry name" value="B5"/>
    <property type="match status" value="1"/>
</dbReference>
<sequence length="243" mass="27844">LIINIPTYRSDLKMPADIAEEIARIYGYNNIPITPVYGPIIPPKPNLSLNLRRKTKRFLKSIGFTEILSQPFLGKEALKLFKLNPEKHLKLVNPLTVDQEYLRRSLVPSLLPIAKKNLRFFDHLKLFEIDRIFIPQGKKQPKEIINLTAIVIGKNSYLHLKGMVEALMNFLGINPQFKPLLKDSSLWETDQSAELIIKEKESLGKIGKIKKTILTRFNISNDINALEINFSKIAKIADLTKIY</sequence>
<protein>
    <recommendedName>
        <fullName evidence="2">phenylalanine--tRNA ligase</fullName>
        <ecNumber evidence="2">6.1.1.20</ecNumber>
    </recommendedName>
</protein>
<dbReference type="Pfam" id="PF17759">
    <property type="entry name" value="tRNA_synthFbeta"/>
    <property type="match status" value="1"/>
</dbReference>
<name>X0WHC5_9ZZZZ</name>
<dbReference type="AlphaFoldDB" id="X0WHC5"/>
<dbReference type="SUPFAM" id="SSF55681">
    <property type="entry name" value="Class II aaRS and biotin synthetases"/>
    <property type="match status" value="1"/>
</dbReference>
<comment type="cofactor">
    <cofactor evidence="1">
        <name>Mg(2+)</name>
        <dbReference type="ChEBI" id="CHEBI:18420"/>
    </cofactor>
</comment>
<dbReference type="PROSITE" id="PS51483">
    <property type="entry name" value="B5"/>
    <property type="match status" value="1"/>
</dbReference>
<dbReference type="EC" id="6.1.1.20" evidence="2"/>
<evidence type="ECO:0000256" key="1">
    <source>
        <dbReference type="ARBA" id="ARBA00001946"/>
    </source>
</evidence>
<dbReference type="GO" id="GO:0004826">
    <property type="term" value="F:phenylalanine-tRNA ligase activity"/>
    <property type="evidence" value="ECO:0007669"/>
    <property type="project" value="UniProtKB-EC"/>
</dbReference>
<keyword evidence="4" id="KW-0479">Metal-binding</keyword>
<feature type="non-terminal residue" evidence="11">
    <location>
        <position position="1"/>
    </location>
</feature>
<keyword evidence="3" id="KW-0436">Ligase</keyword>
<keyword evidence="5" id="KW-0547">Nucleotide-binding</keyword>
<dbReference type="SUPFAM" id="SSF46955">
    <property type="entry name" value="Putative DNA-binding domain"/>
    <property type="match status" value="1"/>
</dbReference>
<reference evidence="11" key="1">
    <citation type="journal article" date="2014" name="Front. Microbiol.">
        <title>High frequency of phylogenetically diverse reductive dehalogenase-homologous genes in deep subseafloor sedimentary metagenomes.</title>
        <authorList>
            <person name="Kawai M."/>
            <person name="Futagami T."/>
            <person name="Toyoda A."/>
            <person name="Takaki Y."/>
            <person name="Nishi S."/>
            <person name="Hori S."/>
            <person name="Arai W."/>
            <person name="Tsubouchi T."/>
            <person name="Morono Y."/>
            <person name="Uchiyama I."/>
            <person name="Ito T."/>
            <person name="Fujiyama A."/>
            <person name="Inagaki F."/>
            <person name="Takami H."/>
        </authorList>
    </citation>
    <scope>NUCLEOTIDE SEQUENCE</scope>
    <source>
        <strain evidence="11">Expedition CK06-06</strain>
    </source>
</reference>